<feature type="compositionally biased region" description="Basic and acidic residues" evidence="2">
    <location>
        <begin position="45"/>
        <end position="63"/>
    </location>
</feature>
<feature type="region of interest" description="Disordered" evidence="2">
    <location>
        <begin position="1"/>
        <end position="275"/>
    </location>
</feature>
<dbReference type="InterPro" id="IPR013083">
    <property type="entry name" value="Znf_RING/FYVE/PHD"/>
</dbReference>
<feature type="compositionally biased region" description="Low complexity" evidence="2">
    <location>
        <begin position="1353"/>
        <end position="1364"/>
    </location>
</feature>
<feature type="compositionally biased region" description="Basic and acidic residues" evidence="2">
    <location>
        <begin position="1"/>
        <end position="10"/>
    </location>
</feature>
<dbReference type="Proteomes" id="UP001492380">
    <property type="component" value="Unassembled WGS sequence"/>
</dbReference>
<feature type="domain" description="Histone lysine methyltransferase SET associated" evidence="3">
    <location>
        <begin position="284"/>
        <end position="354"/>
    </location>
</feature>
<feature type="region of interest" description="Disordered" evidence="2">
    <location>
        <begin position="360"/>
        <end position="427"/>
    </location>
</feature>
<feature type="compositionally biased region" description="Basic and acidic residues" evidence="2">
    <location>
        <begin position="1184"/>
        <end position="1195"/>
    </location>
</feature>
<feature type="compositionally biased region" description="Polar residues" evidence="2">
    <location>
        <begin position="831"/>
        <end position="848"/>
    </location>
</feature>
<feature type="compositionally biased region" description="Basic and acidic residues" evidence="2">
    <location>
        <begin position="574"/>
        <end position="586"/>
    </location>
</feature>
<dbReference type="Pfam" id="PF11767">
    <property type="entry name" value="SET_assoc"/>
    <property type="match status" value="1"/>
</dbReference>
<dbReference type="InterPro" id="IPR024636">
    <property type="entry name" value="SET_assoc"/>
</dbReference>
<feature type="compositionally biased region" description="Polar residues" evidence="2">
    <location>
        <begin position="1033"/>
        <end position="1043"/>
    </location>
</feature>
<feature type="compositionally biased region" description="Low complexity" evidence="2">
    <location>
        <begin position="1319"/>
        <end position="1330"/>
    </location>
</feature>
<evidence type="ECO:0000256" key="2">
    <source>
        <dbReference type="SAM" id="MobiDB-lite"/>
    </source>
</evidence>
<evidence type="ECO:0000256" key="1">
    <source>
        <dbReference type="SAM" id="Coils"/>
    </source>
</evidence>
<dbReference type="EMBL" id="JBBWRZ010000012">
    <property type="protein sequence ID" value="KAK8224558.1"/>
    <property type="molecule type" value="Genomic_DNA"/>
</dbReference>
<reference evidence="4 5" key="1">
    <citation type="submission" date="2024-04" db="EMBL/GenBank/DDBJ databases">
        <title>Phyllosticta paracitricarpa is synonymous to the EU quarantine fungus P. citricarpa based on phylogenomic analyses.</title>
        <authorList>
            <consortium name="Lawrence Berkeley National Laboratory"/>
            <person name="Van Ingen-Buijs V.A."/>
            <person name="Van Westerhoven A.C."/>
            <person name="Haridas S."/>
            <person name="Skiadas P."/>
            <person name="Martin F."/>
            <person name="Groenewald J.Z."/>
            <person name="Crous P.W."/>
            <person name="Seidl M.F."/>
        </authorList>
    </citation>
    <scope>NUCLEOTIDE SEQUENCE [LARGE SCALE GENOMIC DNA]</scope>
    <source>
        <strain evidence="4 5">CBS 123374</strain>
    </source>
</reference>
<feature type="coiled-coil region" evidence="1">
    <location>
        <begin position="618"/>
        <end position="645"/>
    </location>
</feature>
<protein>
    <recommendedName>
        <fullName evidence="3">Histone lysine methyltransferase SET associated domain-containing protein</fullName>
    </recommendedName>
</protein>
<feature type="compositionally biased region" description="Low complexity" evidence="2">
    <location>
        <begin position="1222"/>
        <end position="1239"/>
    </location>
</feature>
<feature type="compositionally biased region" description="Low complexity" evidence="2">
    <location>
        <begin position="558"/>
        <end position="569"/>
    </location>
</feature>
<feature type="compositionally biased region" description="Polar residues" evidence="2">
    <location>
        <begin position="125"/>
        <end position="145"/>
    </location>
</feature>
<feature type="region of interest" description="Disordered" evidence="2">
    <location>
        <begin position="687"/>
        <end position="715"/>
    </location>
</feature>
<feature type="compositionally biased region" description="Basic and acidic residues" evidence="2">
    <location>
        <begin position="1270"/>
        <end position="1285"/>
    </location>
</feature>
<feature type="compositionally biased region" description="Polar residues" evidence="2">
    <location>
        <begin position="872"/>
        <end position="910"/>
    </location>
</feature>
<feature type="region of interest" description="Disordered" evidence="2">
    <location>
        <begin position="1316"/>
        <end position="1409"/>
    </location>
</feature>
<feature type="compositionally biased region" description="Polar residues" evidence="2">
    <location>
        <begin position="981"/>
        <end position="999"/>
    </location>
</feature>
<evidence type="ECO:0000313" key="4">
    <source>
        <dbReference type="EMBL" id="KAK8224558.1"/>
    </source>
</evidence>
<gene>
    <name evidence="4" type="ORF">HDK90DRAFT_469987</name>
</gene>
<evidence type="ECO:0000259" key="3">
    <source>
        <dbReference type="Pfam" id="PF11767"/>
    </source>
</evidence>
<dbReference type="Gene3D" id="3.30.40.10">
    <property type="entry name" value="Zinc/RING finger domain, C3HC4 (zinc finger)"/>
    <property type="match status" value="1"/>
</dbReference>
<name>A0ABR1YAT6_9PEZI</name>
<feature type="compositionally biased region" description="Polar residues" evidence="2">
    <location>
        <begin position="15"/>
        <end position="26"/>
    </location>
</feature>
<feature type="compositionally biased region" description="Basic and acidic residues" evidence="2">
    <location>
        <begin position="148"/>
        <end position="159"/>
    </location>
</feature>
<feature type="compositionally biased region" description="Basic and acidic residues" evidence="2">
    <location>
        <begin position="856"/>
        <end position="866"/>
    </location>
</feature>
<keyword evidence="1" id="KW-0175">Coiled coil</keyword>
<keyword evidence="5" id="KW-1185">Reference proteome</keyword>
<feature type="region of interest" description="Disordered" evidence="2">
    <location>
        <begin position="1179"/>
        <end position="1300"/>
    </location>
</feature>
<evidence type="ECO:0000313" key="5">
    <source>
        <dbReference type="Proteomes" id="UP001492380"/>
    </source>
</evidence>
<feature type="region of interest" description="Disordered" evidence="2">
    <location>
        <begin position="528"/>
        <end position="595"/>
    </location>
</feature>
<feature type="compositionally biased region" description="Basic residues" evidence="2">
    <location>
        <begin position="1196"/>
        <end position="1208"/>
    </location>
</feature>
<comment type="caution">
    <text evidence="4">The sequence shown here is derived from an EMBL/GenBank/DDBJ whole genome shotgun (WGS) entry which is preliminary data.</text>
</comment>
<feature type="region of interest" description="Disordered" evidence="2">
    <location>
        <begin position="822"/>
        <end position="1043"/>
    </location>
</feature>
<feature type="compositionally biased region" description="Basic and acidic residues" evidence="2">
    <location>
        <begin position="215"/>
        <end position="224"/>
    </location>
</feature>
<organism evidence="4 5">
    <name type="scientific">Phyllosticta capitalensis</name>
    <dbReference type="NCBI Taxonomy" id="121624"/>
    <lineage>
        <taxon>Eukaryota</taxon>
        <taxon>Fungi</taxon>
        <taxon>Dikarya</taxon>
        <taxon>Ascomycota</taxon>
        <taxon>Pezizomycotina</taxon>
        <taxon>Dothideomycetes</taxon>
        <taxon>Dothideomycetes incertae sedis</taxon>
        <taxon>Botryosphaeriales</taxon>
        <taxon>Phyllostictaceae</taxon>
        <taxon>Phyllosticta</taxon>
    </lineage>
</organism>
<proteinExistence type="predicted"/>
<accession>A0ABR1YAT6</accession>
<feature type="compositionally biased region" description="Low complexity" evidence="2">
    <location>
        <begin position="1010"/>
        <end position="1020"/>
    </location>
</feature>
<feature type="compositionally biased region" description="Polar residues" evidence="2">
    <location>
        <begin position="534"/>
        <end position="557"/>
    </location>
</feature>
<sequence length="1632" mass="178825">MIDRDIDRSPRGYRSNPNTPRDSPSYSPYRDVPGRDASGPYESYRPGRPEKFTYRSDRTESSRSYRPAPRPDPYRSDRPESYRSDRTESYRPDRTESYRPGRPDSSFVPDETPSRKFPPRRRSFDLTTPSSHVLAETSHSNSHLPSGSKDEDLFSEHSRFTSKFSPKARPLAPPGSSGKGSFESRLESSGSLENKRPTNAPRPALKSSWTWKRPSSRDDTKSDTSRQTSQGSAKGFPSKDAGLSESSLGPDLASAPLGPRASGFAGPNIIPKDEASSMNTPHIFISARHVPFQPTTIKHMARMVKRSAPSAWVKGNDDGYYILFPNDAQGRDDLKKCVKEQDNKLLFNMYNVVMEERLPENRVPSRNSPVSRKSPPLPKVIKRGAGPSDQQIPLGGLSIRGAASGSHEPRPNKNSGPSSNHGRESTMVSKFEARCQENQVVTSWGHNPAWGLSKGRPGWSVILMFTVPRSSGEHKHYEIKKPGPFPSKLEAKAAVVGDGHRMLTKALEERDQGVTIKREDIGMDSAQADARESTAVQNPPGNDIASTTFQNSPGNNLAPTVASTSAPSSQNTGWKEERRRTLQESLRKRRSQVQELDDWYEENKTAEESTIKRNRSDRNDYLQSIENIQEDLKDLDGTTASLQEQPGTLVGKRPSGSQSSGKFVEIITIDSSPTHPASDKTVLVAQSGPDALGSAPTRALSPNRGRRISPSGNHMMPVKTLHERSLSFSGDALTRKRTTTPSETSEVSSMTRASQCARCKTKHFASYNPKVTCDECRRAYCKNCWNTESARKPDRYGLQDSTLADKELTFLRSNVHPQICRHCLKKDKKPPTSNSEKLPSTEQPNDLSSALPAPPRDSEKLSHVEQLKPQPSALSAPTSNSEKLPTMGQSQSVVDSSRPAQEAPQNTPSSDGPGVAVGALPQQEIAPAPTSGDDNVEGKTTSQVQPGGDNAKGTAFPMQQDDDNAKGTTTSTVQDDDDNAKGTTISPVQHGSAGPQQEHSAPLVDGSSNVAQAVAAPAQQHGEDTSDEGDGAATSSADVTAESSIQVQTIEDSEPGALYVKKLPGILKRSWAELIGFAFVDNDNHSMASNEIGQWIDDNFLNAESRRKSTSIAATMAGVGSNNRFARVPDSKPQQWTVTDPWLNHCAALLSQMRDEAKFIIKLPFKQFDKVDVRTFGTSMKRPRANDPLEEEPRKAPRKIAIKARKTAGGKPLARKTASFTPQSAVQEVSSSSPVEQSPKTTLGEAVPSVPEDPSLHRAEESAPSVPKDPSLHRAEKPAAKEKPKSSGAIFIPTLENQDGVTRKFRLVHDQGSGPAELVSYESSQVSQVEPATSGGMAAESTAARPIEIIELSSDSENPSPASSRRTSRHDQDTAQDQDTARDQDTAQTKDTAQISNDATPQARPPLPPLLSQKIRAKLEAEVRNTDPSTMVKDLFKERPELAPQPEFDREAKIAEIKARPKRKDRMKALSDKVDRQNLLHARLERPRDFIHQEIRDYKMPLHYKAPPEGFGENPRSFVFDPLPGGTQEEGDDDTEMGDDARAAANNGARIKTDEEGEYVETMEELVGMPPPWRMMPMITEGGKLAFRDRAARGENGRLPRPKMVWHGAEEELARGKKLAGVGRFIGEKEGF</sequence>
<feature type="compositionally biased region" description="Basic and acidic residues" evidence="2">
    <location>
        <begin position="72"/>
        <end position="102"/>
    </location>
</feature>
<feature type="compositionally biased region" description="Basic and acidic residues" evidence="2">
    <location>
        <begin position="1369"/>
        <end position="1385"/>
    </location>
</feature>